<evidence type="ECO:0000256" key="6">
    <source>
        <dbReference type="ARBA" id="ARBA00022729"/>
    </source>
</evidence>
<name>A0ABT3KV16_9BURK</name>
<keyword evidence="6 11" id="KW-0732">Signal</keyword>
<keyword evidence="4" id="KW-1134">Transmembrane beta strand</keyword>
<evidence type="ECO:0000256" key="5">
    <source>
        <dbReference type="ARBA" id="ARBA00022692"/>
    </source>
</evidence>
<sequence length="370" mass="38863">MKKVVVMLGAYALIGLACAQSKWDLFGVIDLNLRKVENGNLSAVSMGQGTVNASRLGFRGEEDLGGGLKTAFWLEHGFNPDTGSALSATQFWNRRSTLSLLSNLGEVRLGHDNTPGYWNLIVFDPFGGGGVGSVINALNAGAFSTPLNSGATTISRSDNGVGYFLPSGLGGVYGHLQLTAAEGVAGAKHTGARLGYAAGPINIAASYGNTKIANSKDFDIYSMGAAWSFNRLKLIAQYIDMKTGMVSRYRADGGQHTALVGATVQVGAGQIKAAYTEGRGNGYYDTLRTKQLALGYVHNLSKRTALYTYAARVQNKGGSGYIVGPVPRVTAASVDPAGTVTTSSMAPKDASGHYVPKTSRGIEFGIRHSF</sequence>
<feature type="chain" id="PRO_5045209426" evidence="11">
    <location>
        <begin position="20"/>
        <end position="370"/>
    </location>
</feature>
<evidence type="ECO:0000259" key="12">
    <source>
        <dbReference type="Pfam" id="PF13609"/>
    </source>
</evidence>
<keyword evidence="14" id="KW-1185">Reference proteome</keyword>
<comment type="subunit">
    <text evidence="2">Homotrimer.</text>
</comment>
<feature type="signal peptide" evidence="11">
    <location>
        <begin position="1"/>
        <end position="19"/>
    </location>
</feature>
<reference evidence="14" key="1">
    <citation type="submission" date="2023-07" db="EMBL/GenBank/DDBJ databases">
        <title>Verminephrobacter genomes.</title>
        <authorList>
            <person name="Lund M.B."/>
        </authorList>
    </citation>
    <scope>NUCLEOTIDE SEQUENCE [LARGE SCALE GENOMIC DNA]</scope>
    <source>
        <strain evidence="14">AtM5-05</strain>
    </source>
</reference>
<evidence type="ECO:0000256" key="11">
    <source>
        <dbReference type="SAM" id="SignalP"/>
    </source>
</evidence>
<evidence type="ECO:0000256" key="4">
    <source>
        <dbReference type="ARBA" id="ARBA00022452"/>
    </source>
</evidence>
<proteinExistence type="predicted"/>
<dbReference type="SUPFAM" id="SSF56935">
    <property type="entry name" value="Porins"/>
    <property type="match status" value="1"/>
</dbReference>
<feature type="domain" description="Porin" evidence="12">
    <location>
        <begin position="15"/>
        <end position="317"/>
    </location>
</feature>
<evidence type="ECO:0000256" key="8">
    <source>
        <dbReference type="ARBA" id="ARBA00023114"/>
    </source>
</evidence>
<evidence type="ECO:0000256" key="10">
    <source>
        <dbReference type="ARBA" id="ARBA00023237"/>
    </source>
</evidence>
<evidence type="ECO:0000256" key="2">
    <source>
        <dbReference type="ARBA" id="ARBA00011233"/>
    </source>
</evidence>
<dbReference type="CDD" id="cd00342">
    <property type="entry name" value="gram_neg_porins"/>
    <property type="match status" value="1"/>
</dbReference>
<comment type="subcellular location">
    <subcellularLocation>
        <location evidence="1">Cell outer membrane</location>
        <topology evidence="1">Multi-pass membrane protein</topology>
    </subcellularLocation>
</comment>
<evidence type="ECO:0000256" key="3">
    <source>
        <dbReference type="ARBA" id="ARBA00022448"/>
    </source>
</evidence>
<dbReference type="Gene3D" id="2.40.160.10">
    <property type="entry name" value="Porin"/>
    <property type="match status" value="1"/>
</dbReference>
<evidence type="ECO:0000256" key="9">
    <source>
        <dbReference type="ARBA" id="ARBA00023136"/>
    </source>
</evidence>
<organism evidence="13 14">
    <name type="scientific">Verminephrobacter aporrectodeae subsp. tuberculatae</name>
    <dbReference type="NCBI Taxonomy" id="1110392"/>
    <lineage>
        <taxon>Bacteria</taxon>
        <taxon>Pseudomonadati</taxon>
        <taxon>Pseudomonadota</taxon>
        <taxon>Betaproteobacteria</taxon>
        <taxon>Burkholderiales</taxon>
        <taxon>Comamonadaceae</taxon>
        <taxon>Verminephrobacter</taxon>
    </lineage>
</organism>
<dbReference type="PANTHER" id="PTHR34501:SF9">
    <property type="entry name" value="MAJOR OUTER MEMBRANE PROTEIN P.IA"/>
    <property type="match status" value="1"/>
</dbReference>
<dbReference type="InterPro" id="IPR033900">
    <property type="entry name" value="Gram_neg_porin_domain"/>
</dbReference>
<keyword evidence="5" id="KW-0812">Transmembrane</keyword>
<evidence type="ECO:0000313" key="14">
    <source>
        <dbReference type="Proteomes" id="UP001208935"/>
    </source>
</evidence>
<evidence type="ECO:0000256" key="1">
    <source>
        <dbReference type="ARBA" id="ARBA00004571"/>
    </source>
</evidence>
<dbReference type="InterPro" id="IPR023614">
    <property type="entry name" value="Porin_dom_sf"/>
</dbReference>
<keyword evidence="9" id="KW-0472">Membrane</keyword>
<comment type="caution">
    <text evidence="13">The sequence shown here is derived from an EMBL/GenBank/DDBJ whole genome shotgun (WGS) entry which is preliminary data.</text>
</comment>
<accession>A0ABT3KV16</accession>
<dbReference type="RefSeq" id="WP_265282508.1">
    <property type="nucleotide sequence ID" value="NZ_QZCW01000002.1"/>
</dbReference>
<dbReference type="EMBL" id="QZCW01000002">
    <property type="protein sequence ID" value="MCW5322120.1"/>
    <property type="molecule type" value="Genomic_DNA"/>
</dbReference>
<evidence type="ECO:0000256" key="7">
    <source>
        <dbReference type="ARBA" id="ARBA00023065"/>
    </source>
</evidence>
<dbReference type="PROSITE" id="PS51257">
    <property type="entry name" value="PROKAR_LIPOPROTEIN"/>
    <property type="match status" value="1"/>
</dbReference>
<protein>
    <submittedName>
        <fullName evidence="13">Porin</fullName>
    </submittedName>
</protein>
<gene>
    <name evidence="13" type="ORF">D5039_13470</name>
</gene>
<dbReference type="PANTHER" id="PTHR34501">
    <property type="entry name" value="PROTEIN YDDL-RELATED"/>
    <property type="match status" value="1"/>
</dbReference>
<keyword evidence="7" id="KW-0406">Ion transport</keyword>
<dbReference type="Proteomes" id="UP001208935">
    <property type="component" value="Unassembled WGS sequence"/>
</dbReference>
<dbReference type="Pfam" id="PF13609">
    <property type="entry name" value="Porin_4"/>
    <property type="match status" value="1"/>
</dbReference>
<keyword evidence="8" id="KW-0626">Porin</keyword>
<evidence type="ECO:0000313" key="13">
    <source>
        <dbReference type="EMBL" id="MCW5322120.1"/>
    </source>
</evidence>
<keyword evidence="10" id="KW-0998">Cell outer membrane</keyword>
<dbReference type="InterPro" id="IPR050298">
    <property type="entry name" value="Gram-neg_bact_OMP"/>
</dbReference>
<keyword evidence="3" id="KW-0813">Transport</keyword>